<evidence type="ECO:0008006" key="3">
    <source>
        <dbReference type="Google" id="ProtNLM"/>
    </source>
</evidence>
<keyword evidence="2" id="KW-1185">Reference proteome</keyword>
<dbReference type="Pfam" id="PF07606">
    <property type="entry name" value="DUF1569"/>
    <property type="match status" value="1"/>
</dbReference>
<accession>A0ABX9M6Y8</accession>
<dbReference type="Proteomes" id="UP000285569">
    <property type="component" value="Unassembled WGS sequence"/>
</dbReference>
<comment type="caution">
    <text evidence="1">The sequence shown here is derived from an EMBL/GenBank/DDBJ whole genome shotgun (WGS) entry which is preliminary data.</text>
</comment>
<name>A0ABX9M6Y8_9LEPT</name>
<sequence length="234" mass="25687">MQLLRTLRILSALTKRLTRSSKTTNLAFHGELKLKTIQTTFTSKNLSRKEFLRSSTRFLILSGTGAAVLSSANGCSSGPKGIVDKGLTFASLAQVLSELETFKKSNSIQGYGTWDAGKVFLHCAQSIEYSIQGYPENKSALFQNTIGKLVFLKFASSQKMSHDLEAPIPGAAPIHSDTDWKASLGVLQETILKFQAYGGELKPHFAYGSLSKEEYDLAHAMHIANHFSFLTFNS</sequence>
<evidence type="ECO:0000313" key="1">
    <source>
        <dbReference type="EMBL" id="RHX81473.1"/>
    </source>
</evidence>
<reference evidence="1 2" key="2">
    <citation type="journal article" date="2020" name="Int. J. Syst. Evol. Microbiol.">
        <title>Leptospira yasudae sp. nov. and Leptospira stimsonii sp. nov., two new species of the pathogenic group isolated from environmental sources.</title>
        <authorList>
            <person name="Casanovas-Massana A."/>
            <person name="Hamond C."/>
            <person name="Santos L.A."/>
            <person name="de Oliveira D."/>
            <person name="Hacker K.P."/>
            <person name="Balassiano I."/>
            <person name="Costa F."/>
            <person name="Medeiros M.A."/>
            <person name="Reis M.G."/>
            <person name="Ko A.I."/>
            <person name="Wunder E.A."/>
        </authorList>
    </citation>
    <scope>NUCLEOTIDE SEQUENCE [LARGE SCALE GENOMIC DNA]</scope>
    <source>
        <strain evidence="1 2">B21</strain>
    </source>
</reference>
<proteinExistence type="predicted"/>
<dbReference type="InterPro" id="IPR011463">
    <property type="entry name" value="DUF1569"/>
</dbReference>
<protein>
    <recommendedName>
        <fullName evidence="3">DUF1569 domain-containing protein</fullName>
    </recommendedName>
</protein>
<organism evidence="1 2">
    <name type="scientific">Leptospira yasudae</name>
    <dbReference type="NCBI Taxonomy" id="2202201"/>
    <lineage>
        <taxon>Bacteria</taxon>
        <taxon>Pseudomonadati</taxon>
        <taxon>Spirochaetota</taxon>
        <taxon>Spirochaetia</taxon>
        <taxon>Leptospirales</taxon>
        <taxon>Leptospiraceae</taxon>
        <taxon>Leptospira</taxon>
    </lineage>
</organism>
<gene>
    <name evidence="1" type="ORF">DLM77_05105</name>
</gene>
<evidence type="ECO:0000313" key="2">
    <source>
        <dbReference type="Proteomes" id="UP000285569"/>
    </source>
</evidence>
<reference evidence="2" key="1">
    <citation type="submission" date="2018-05" db="EMBL/GenBank/DDBJ databases">
        <title>Leptospira yasudae sp. nov. and Leptospira stimsonii sp. nov., two pathogenic species of the genus Leptospira isolated from environmental sources.</title>
        <authorList>
            <person name="Casanovas-Massana A."/>
            <person name="Hamond C."/>
            <person name="Santos L.A."/>
            <person name="Hacker K.P."/>
            <person name="Balassiano I."/>
            <person name="Medeiros M.A."/>
            <person name="Reis M.G."/>
            <person name="Ko A.I."/>
            <person name="Wunder E.A."/>
        </authorList>
    </citation>
    <scope>NUCLEOTIDE SEQUENCE [LARGE SCALE GENOMIC DNA]</scope>
    <source>
        <strain evidence="2">B21</strain>
    </source>
</reference>
<dbReference type="EMBL" id="QHCR01000002">
    <property type="protein sequence ID" value="RHX81473.1"/>
    <property type="molecule type" value="Genomic_DNA"/>
</dbReference>